<dbReference type="SUPFAM" id="SSF52096">
    <property type="entry name" value="ClpP/crotonase"/>
    <property type="match status" value="1"/>
</dbReference>
<name>A0A935N246_9RHOO</name>
<dbReference type="InterPro" id="IPR002376">
    <property type="entry name" value="Formyl_transf_N"/>
</dbReference>
<organism evidence="3 4">
    <name type="scientific">Candidatus Dechloromonas phosphorivorans</name>
    <dbReference type="NCBI Taxonomy" id="2899244"/>
    <lineage>
        <taxon>Bacteria</taxon>
        <taxon>Pseudomonadati</taxon>
        <taxon>Pseudomonadota</taxon>
        <taxon>Betaproteobacteria</taxon>
        <taxon>Rhodocyclales</taxon>
        <taxon>Azonexaceae</taxon>
        <taxon>Dechloromonas</taxon>
    </lineage>
</organism>
<evidence type="ECO:0000259" key="1">
    <source>
        <dbReference type="Pfam" id="PF00551"/>
    </source>
</evidence>
<dbReference type="InterPro" id="IPR005793">
    <property type="entry name" value="Formyl_trans_C"/>
</dbReference>
<dbReference type="CDD" id="cd06558">
    <property type="entry name" value="crotonase-like"/>
    <property type="match status" value="1"/>
</dbReference>
<accession>A0A935N246</accession>
<dbReference type="Pfam" id="PF00378">
    <property type="entry name" value="ECH_1"/>
    <property type="match status" value="1"/>
</dbReference>
<dbReference type="CDD" id="cd08650">
    <property type="entry name" value="FMT_core_HypX_N"/>
    <property type="match status" value="1"/>
</dbReference>
<evidence type="ECO:0000259" key="2">
    <source>
        <dbReference type="Pfam" id="PF02911"/>
    </source>
</evidence>
<dbReference type="AlphaFoldDB" id="A0A935N246"/>
<comment type="caution">
    <text evidence="3">The sequence shown here is derived from an EMBL/GenBank/DDBJ whole genome shotgun (WGS) entry which is preliminary data.</text>
</comment>
<dbReference type="Proteomes" id="UP000739411">
    <property type="component" value="Unassembled WGS sequence"/>
</dbReference>
<dbReference type="InterPro" id="IPR036477">
    <property type="entry name" value="Formyl_transf_N_sf"/>
</dbReference>
<dbReference type="PIRSF" id="PIRSF006787">
    <property type="entry name" value="Hydrgn_mat_HoxX"/>
    <property type="match status" value="1"/>
</dbReference>
<dbReference type="Gene3D" id="3.90.226.10">
    <property type="entry name" value="2-enoyl-CoA Hydratase, Chain A, domain 1"/>
    <property type="match status" value="1"/>
</dbReference>
<dbReference type="InterPro" id="IPR001753">
    <property type="entry name" value="Enoyl-CoA_hydra/iso"/>
</dbReference>
<feature type="domain" description="Formyl transferase C-terminal" evidence="2">
    <location>
        <begin position="167"/>
        <end position="259"/>
    </location>
</feature>
<dbReference type="GO" id="GO:0003824">
    <property type="term" value="F:catalytic activity"/>
    <property type="evidence" value="ECO:0007669"/>
    <property type="project" value="InterPro"/>
</dbReference>
<dbReference type="PANTHER" id="PTHR43388">
    <property type="entry name" value="HYDROGENASE MATURATION FACTOR HOXX"/>
    <property type="match status" value="1"/>
</dbReference>
<sequence length="558" mass="61743">MRILFLTHSFNSLTQRLYCELSQLGHQISIEFDITDSVSEEAVFLFKPDLILAPFLKRAIPESIWSRHLCLVVHPGIVGDRGPSALDWAIQNGAREWGVTVLQAEAEMDAGPVWASANFPLRQEKKSSIYRNETTEAVVQAVIVTVNRVNGGNFQPLRVAGQAHELMKQKDRAINWQTETSAVILAKLNAADGFPGIANELFGQPCHLFDAWPEAMLKGEPGSLLGYRETAICRATVDGALWIGHVKKPAGIKLPATQAFPEALALPELPLADYGKSAHATWQDIAYEEVAGVGFLSFEFYNGAMSTRQCQRLTAAFLWASSRPTRVIVLRGGRDFWSNGVHLNTIEAAESPSDESWANINAIDDLAEAILRCETQLTVAAVGGNTGAGGCFLARAADQVWVRDGVMLNPHYKNMGNLFGSEFWTYLLPPRVGDAGAQAIMRHRLPMTAQAAVRLGFYDSCLPGPGFTVDVARRAAELAGADDFAAQLAEKQAKRQADEAAKPLADYRAEELKEMRRNFYGFDPSYHVARYHFVTRTLHSWTPRHLARHRDLDWEITQ</sequence>
<dbReference type="Pfam" id="PF00551">
    <property type="entry name" value="Formyl_trans_N"/>
    <property type="match status" value="1"/>
</dbReference>
<reference evidence="3 4" key="1">
    <citation type="submission" date="2020-10" db="EMBL/GenBank/DDBJ databases">
        <title>Connecting structure to function with the recovery of over 1000 high-quality activated sludge metagenome-assembled genomes encoding full-length rRNA genes using long-read sequencing.</title>
        <authorList>
            <person name="Singleton C.M."/>
            <person name="Petriglieri F."/>
            <person name="Kristensen J.M."/>
            <person name="Kirkegaard R.H."/>
            <person name="Michaelsen T.Y."/>
            <person name="Andersen M.H."/>
            <person name="Karst S.M."/>
            <person name="Dueholm M.S."/>
            <person name="Nielsen P.H."/>
            <person name="Albertsen M."/>
        </authorList>
    </citation>
    <scope>NUCLEOTIDE SEQUENCE [LARGE SCALE GENOMIC DNA]</scope>
    <source>
        <strain evidence="3">EsbW_18-Q3-R4-48_BATAC.463</strain>
    </source>
</reference>
<proteinExistence type="predicted"/>
<feature type="domain" description="Formyl transferase N-terminal" evidence="1">
    <location>
        <begin position="41"/>
        <end position="142"/>
    </location>
</feature>
<dbReference type="EMBL" id="JADJMS010000027">
    <property type="protein sequence ID" value="MBK7415895.1"/>
    <property type="molecule type" value="Genomic_DNA"/>
</dbReference>
<dbReference type="InterPro" id="IPR029045">
    <property type="entry name" value="ClpP/crotonase-like_dom_sf"/>
</dbReference>
<gene>
    <name evidence="3" type="ORF">IPJ38_13020</name>
</gene>
<dbReference type="SUPFAM" id="SSF53328">
    <property type="entry name" value="Formyltransferase"/>
    <property type="match status" value="1"/>
</dbReference>
<protein>
    <submittedName>
        <fullName evidence="3">Hydrogenase maturation protein</fullName>
    </submittedName>
</protein>
<evidence type="ECO:0000313" key="3">
    <source>
        <dbReference type="EMBL" id="MBK7415895.1"/>
    </source>
</evidence>
<dbReference type="CDD" id="cd08701">
    <property type="entry name" value="FMT_C_HypX"/>
    <property type="match status" value="1"/>
</dbReference>
<dbReference type="InterPro" id="IPR047180">
    <property type="entry name" value="HoxX-like"/>
</dbReference>
<evidence type="ECO:0000313" key="4">
    <source>
        <dbReference type="Proteomes" id="UP000739411"/>
    </source>
</evidence>
<dbReference type="Gene3D" id="3.40.50.12230">
    <property type="match status" value="1"/>
</dbReference>
<dbReference type="Pfam" id="PF02911">
    <property type="entry name" value="Formyl_trans_C"/>
    <property type="match status" value="1"/>
</dbReference>
<dbReference type="InterPro" id="IPR009188">
    <property type="entry name" value="NiFe-hyd_mat_HypX/HoxX"/>
</dbReference>
<dbReference type="SUPFAM" id="SSF50486">
    <property type="entry name" value="FMT C-terminal domain-like"/>
    <property type="match status" value="1"/>
</dbReference>
<dbReference type="PANTHER" id="PTHR43388:SF1">
    <property type="entry name" value="HYDROGENASE MATURATION FACTOR HOXX"/>
    <property type="match status" value="1"/>
</dbReference>
<dbReference type="InterPro" id="IPR011034">
    <property type="entry name" value="Formyl_transferase-like_C_sf"/>
</dbReference>